<dbReference type="InterPro" id="IPR036322">
    <property type="entry name" value="WD40_repeat_dom_sf"/>
</dbReference>
<evidence type="ECO:0000256" key="2">
    <source>
        <dbReference type="ARBA" id="ARBA00022737"/>
    </source>
</evidence>
<evidence type="ECO:0000313" key="5">
    <source>
        <dbReference type="Proteomes" id="UP000886520"/>
    </source>
</evidence>
<protein>
    <submittedName>
        <fullName evidence="4">Uncharacterized protein</fullName>
    </submittedName>
</protein>
<dbReference type="InterPro" id="IPR052254">
    <property type="entry name" value="CUL4-DDB1_E3_ligase_receptor"/>
</dbReference>
<dbReference type="EMBL" id="JABFUD020000024">
    <property type="protein sequence ID" value="KAI5060129.1"/>
    <property type="molecule type" value="Genomic_DNA"/>
</dbReference>
<reference evidence="4" key="1">
    <citation type="submission" date="2021-01" db="EMBL/GenBank/DDBJ databases">
        <title>Adiantum capillus-veneris genome.</title>
        <authorList>
            <person name="Fang Y."/>
            <person name="Liao Q."/>
        </authorList>
    </citation>
    <scope>NUCLEOTIDE SEQUENCE</scope>
    <source>
        <strain evidence="4">H3</strain>
        <tissue evidence="4">Leaf</tissue>
    </source>
</reference>
<dbReference type="PROSITE" id="PS50082">
    <property type="entry name" value="WD_REPEATS_2"/>
    <property type="match status" value="1"/>
</dbReference>
<name>A0A9D4Z3S4_ADICA</name>
<feature type="repeat" description="WD" evidence="3">
    <location>
        <begin position="431"/>
        <end position="462"/>
    </location>
</feature>
<evidence type="ECO:0000256" key="3">
    <source>
        <dbReference type="PROSITE-ProRule" id="PRU00221"/>
    </source>
</evidence>
<proteinExistence type="predicted"/>
<sequence>MPLSRDIPGFYYDSNKNRYFPISSRGHPIQQKSQLIQERTRLVEDDCKASPSVEAKALQILFDREIGNSCTSSMFQQRHTEIKASKPWLWSHGATSCADGAVEEFRAATQTSEGLKDANMITWGNSNGVVGVCEVMQPDMAKYGNHLVEPVRIFPQSGGSMLVDDACPPHLILSSMSRVARSKITAIRKLGNIKKGDKDSLIFTTLGSGFEGGALHLLNSRKVFGRPQSLDQPLPLESTKCVVTDCSVWTTAYSAPDRAAIGTSKGAGLVHLETSVLRWLIHSKSDVLSQESDMLGNLVFCGFRNGYITMVDMRSSSGMPRKMPSMQIRPESPPFQRAAINSSKGAVQDRVHARKKRVPFRDKEAEIAKNFCETMRMNSAICSLILLQSDESYLLASAMNGDIYLWDRRLAGRGPVLSYAGNRNTCLPLHLGVDSSESLLASGGEDYAIRIWSVRSGKLLQTVPDLPAIVHNFSTPSFNSSPSLNSDHAWRMWLGSSAGVISLLHALQFGRNSEYSIYSRSGSFRVHFVRPCDGNGC</sequence>
<dbReference type="SMART" id="SM00320">
    <property type="entry name" value="WD40"/>
    <property type="match status" value="2"/>
</dbReference>
<dbReference type="PANTHER" id="PTHR44472:SF1">
    <property type="entry name" value="DDB1 AND CUL4 ASSOCIATED FACTOR 4"/>
    <property type="match status" value="1"/>
</dbReference>
<dbReference type="OrthoDB" id="128867at2759"/>
<dbReference type="InterPro" id="IPR015943">
    <property type="entry name" value="WD40/YVTN_repeat-like_dom_sf"/>
</dbReference>
<evidence type="ECO:0000256" key="1">
    <source>
        <dbReference type="ARBA" id="ARBA00022574"/>
    </source>
</evidence>
<dbReference type="PANTHER" id="PTHR44472">
    <property type="entry name" value="DDB1- AND CUL4-ASSOCIATED FACTOR 4-RELATED"/>
    <property type="match status" value="1"/>
</dbReference>
<dbReference type="Pfam" id="PF23761">
    <property type="entry name" value="Beta-prop_DCAF4"/>
    <property type="match status" value="1"/>
</dbReference>
<keyword evidence="1 3" id="KW-0853">WD repeat</keyword>
<accession>A0A9D4Z3S4</accession>
<organism evidence="4 5">
    <name type="scientific">Adiantum capillus-veneris</name>
    <name type="common">Maidenhair fern</name>
    <dbReference type="NCBI Taxonomy" id="13818"/>
    <lineage>
        <taxon>Eukaryota</taxon>
        <taxon>Viridiplantae</taxon>
        <taxon>Streptophyta</taxon>
        <taxon>Embryophyta</taxon>
        <taxon>Tracheophyta</taxon>
        <taxon>Polypodiopsida</taxon>
        <taxon>Polypodiidae</taxon>
        <taxon>Polypodiales</taxon>
        <taxon>Pteridineae</taxon>
        <taxon>Pteridaceae</taxon>
        <taxon>Vittarioideae</taxon>
        <taxon>Adiantum</taxon>
    </lineage>
</organism>
<dbReference type="SUPFAM" id="SSF50978">
    <property type="entry name" value="WD40 repeat-like"/>
    <property type="match status" value="1"/>
</dbReference>
<dbReference type="InterPro" id="IPR001680">
    <property type="entry name" value="WD40_rpt"/>
</dbReference>
<evidence type="ECO:0000313" key="4">
    <source>
        <dbReference type="EMBL" id="KAI5060129.1"/>
    </source>
</evidence>
<dbReference type="AlphaFoldDB" id="A0A9D4Z3S4"/>
<dbReference type="Proteomes" id="UP000886520">
    <property type="component" value="Chromosome 24"/>
</dbReference>
<gene>
    <name evidence="4" type="ORF">GOP47_0024549</name>
</gene>
<keyword evidence="5" id="KW-1185">Reference proteome</keyword>
<comment type="caution">
    <text evidence="4">The sequence shown here is derived from an EMBL/GenBank/DDBJ whole genome shotgun (WGS) entry which is preliminary data.</text>
</comment>
<dbReference type="Gene3D" id="2.130.10.10">
    <property type="entry name" value="YVTN repeat-like/Quinoprotein amine dehydrogenase"/>
    <property type="match status" value="1"/>
</dbReference>
<keyword evidence="2" id="KW-0677">Repeat</keyword>